<feature type="region of interest" description="Disordered" evidence="1">
    <location>
        <begin position="1"/>
        <end position="71"/>
    </location>
</feature>
<reference evidence="2" key="1">
    <citation type="submission" date="2020-10" db="EMBL/GenBank/DDBJ databases">
        <authorList>
            <person name="Gilroy R."/>
        </authorList>
    </citation>
    <scope>NUCLEOTIDE SEQUENCE</scope>
    <source>
        <strain evidence="2">17213</strain>
    </source>
</reference>
<comment type="caution">
    <text evidence="2">The sequence shown here is derived from an EMBL/GenBank/DDBJ whole genome shotgun (WGS) entry which is preliminary data.</text>
</comment>
<reference evidence="2" key="2">
    <citation type="journal article" date="2021" name="PeerJ">
        <title>Extensive microbial diversity within the chicken gut microbiome revealed by metagenomics and culture.</title>
        <authorList>
            <person name="Gilroy R."/>
            <person name="Ravi A."/>
            <person name="Getino M."/>
            <person name="Pursley I."/>
            <person name="Horton D.L."/>
            <person name="Alikhan N.F."/>
            <person name="Baker D."/>
            <person name="Gharbi K."/>
            <person name="Hall N."/>
            <person name="Watson M."/>
            <person name="Adriaenssens E.M."/>
            <person name="Foster-Nyarko E."/>
            <person name="Jarju S."/>
            <person name="Secka A."/>
            <person name="Antonio M."/>
            <person name="Oren A."/>
            <person name="Chaudhuri R.R."/>
            <person name="La Ragione R."/>
            <person name="Hildebrand F."/>
            <person name="Pallen M.J."/>
        </authorList>
    </citation>
    <scope>NUCLEOTIDE SEQUENCE</scope>
    <source>
        <strain evidence="2">17213</strain>
    </source>
</reference>
<evidence type="ECO:0000313" key="2">
    <source>
        <dbReference type="EMBL" id="MBO8415675.1"/>
    </source>
</evidence>
<evidence type="ECO:0000313" key="3">
    <source>
        <dbReference type="Proteomes" id="UP000823631"/>
    </source>
</evidence>
<dbReference type="EMBL" id="JADINH010000102">
    <property type="protein sequence ID" value="MBO8415675.1"/>
    <property type="molecule type" value="Genomic_DNA"/>
</dbReference>
<dbReference type="AlphaFoldDB" id="A0A9D9GTZ4"/>
<protein>
    <submittedName>
        <fullName evidence="2">Uncharacterized protein</fullName>
    </submittedName>
</protein>
<sequence>AKADSKAGEADDASEAEIKIKADESAAEEESVPKAKAKAKQEAELEREEDKAARENGDDSDKELVLTEPPKDFVVEEKETIKTKI</sequence>
<proteinExistence type="predicted"/>
<feature type="compositionally biased region" description="Basic and acidic residues" evidence="1">
    <location>
        <begin position="39"/>
        <end position="71"/>
    </location>
</feature>
<gene>
    <name evidence="2" type="ORF">IAB19_04760</name>
</gene>
<dbReference type="Proteomes" id="UP000823631">
    <property type="component" value="Unassembled WGS sequence"/>
</dbReference>
<accession>A0A9D9GTZ4</accession>
<feature type="non-terminal residue" evidence="2">
    <location>
        <position position="1"/>
    </location>
</feature>
<name>A0A9D9GTZ4_9GAMM</name>
<evidence type="ECO:0000256" key="1">
    <source>
        <dbReference type="SAM" id="MobiDB-lite"/>
    </source>
</evidence>
<organism evidence="2 3">
    <name type="scientific">Candidatus Avisuccinivibrio stercorigallinarum</name>
    <dbReference type="NCBI Taxonomy" id="2840704"/>
    <lineage>
        <taxon>Bacteria</taxon>
        <taxon>Pseudomonadati</taxon>
        <taxon>Pseudomonadota</taxon>
        <taxon>Gammaproteobacteria</taxon>
        <taxon>Aeromonadales</taxon>
        <taxon>Succinivibrionaceae</taxon>
        <taxon>Succinivibrionaceae incertae sedis</taxon>
        <taxon>Candidatus Avisuccinivibrio</taxon>
    </lineage>
</organism>